<comment type="caution">
    <text evidence="3">The sequence shown here is derived from an EMBL/GenBank/DDBJ whole genome shotgun (WGS) entry which is preliminary data.</text>
</comment>
<dbReference type="SUPFAM" id="SSF52833">
    <property type="entry name" value="Thioredoxin-like"/>
    <property type="match status" value="1"/>
</dbReference>
<feature type="chain" id="PRO_5047479047" evidence="2">
    <location>
        <begin position="20"/>
        <end position="152"/>
    </location>
</feature>
<evidence type="ECO:0000256" key="1">
    <source>
        <dbReference type="ARBA" id="ARBA00022729"/>
    </source>
</evidence>
<organism evidence="3 4">
    <name type="scientific">Tenacibaculum polynesiense</name>
    <dbReference type="NCBI Taxonomy" id="3137857"/>
    <lineage>
        <taxon>Bacteria</taxon>
        <taxon>Pseudomonadati</taxon>
        <taxon>Bacteroidota</taxon>
        <taxon>Flavobacteriia</taxon>
        <taxon>Flavobacteriales</taxon>
        <taxon>Flavobacteriaceae</taxon>
        <taxon>Tenacibaculum</taxon>
    </lineage>
</organism>
<reference evidence="3 4" key="1">
    <citation type="submission" date="2024-05" db="EMBL/GenBank/DDBJ databases">
        <authorList>
            <person name="Duchaud E."/>
        </authorList>
    </citation>
    <scope>NUCLEOTIDE SEQUENCE [LARGE SCALE GENOMIC DNA]</scope>
    <source>
        <strain evidence="3">Ena-SAMPLE-TAB-13-05-2024-13:56:06:370-140308</strain>
    </source>
</reference>
<feature type="signal peptide" evidence="2">
    <location>
        <begin position="1"/>
        <end position="19"/>
    </location>
</feature>
<gene>
    <name evidence="3" type="ORF">T190423A01A_130035</name>
</gene>
<accession>A0ABM9P7I5</accession>
<name>A0ABM9P7I5_9FLAO</name>
<evidence type="ECO:0000313" key="3">
    <source>
        <dbReference type="EMBL" id="CAL2101355.1"/>
    </source>
</evidence>
<sequence>MKKVVFLAFFVLATNMLYAQEEKGALEEKNIWSLSYKEALKKAKNEKKPLLVYFKGSDWCGPCKTLDKELFSAEKFINLSKKHFVLYEADIPMNQDLVEKERLASNKKLVKQFKVSSYPTILVLNHKQKVLGIKKGLILTEYYYPFFESYIK</sequence>
<dbReference type="Proteomes" id="UP001497527">
    <property type="component" value="Unassembled WGS sequence"/>
</dbReference>
<dbReference type="InterPro" id="IPR036249">
    <property type="entry name" value="Thioredoxin-like_sf"/>
</dbReference>
<evidence type="ECO:0000256" key="2">
    <source>
        <dbReference type="SAM" id="SignalP"/>
    </source>
</evidence>
<dbReference type="Pfam" id="PF13899">
    <property type="entry name" value="Thioredoxin_7"/>
    <property type="match status" value="1"/>
</dbReference>
<dbReference type="EMBL" id="CAXJIO010000004">
    <property type="protein sequence ID" value="CAL2101355.1"/>
    <property type="molecule type" value="Genomic_DNA"/>
</dbReference>
<dbReference type="PANTHER" id="PTHR15337:SF11">
    <property type="entry name" value="THIOREDOXIN DOMAIN-CONTAINING PROTEIN"/>
    <property type="match status" value="1"/>
</dbReference>
<dbReference type="PANTHER" id="PTHR15337">
    <property type="entry name" value="ANTERIOR GRADIENT PROTEIN-RELATED"/>
    <property type="match status" value="1"/>
</dbReference>
<dbReference type="RefSeq" id="WP_348714120.1">
    <property type="nucleotide sequence ID" value="NZ_CAXJIO010000004.1"/>
</dbReference>
<proteinExistence type="predicted"/>
<keyword evidence="1 2" id="KW-0732">Signal</keyword>
<dbReference type="InterPro" id="IPR051099">
    <property type="entry name" value="AGR/TXD"/>
</dbReference>
<evidence type="ECO:0000313" key="4">
    <source>
        <dbReference type="Proteomes" id="UP001497527"/>
    </source>
</evidence>
<protein>
    <submittedName>
        <fullName evidence="3">Thioredoxin-related protein</fullName>
    </submittedName>
</protein>
<dbReference type="Gene3D" id="3.40.30.10">
    <property type="entry name" value="Glutaredoxin"/>
    <property type="match status" value="1"/>
</dbReference>
<keyword evidence="4" id="KW-1185">Reference proteome</keyword>